<dbReference type="Proteomes" id="UP001497680">
    <property type="component" value="Unassembled WGS sequence"/>
</dbReference>
<name>A0ACC0D6B2_9PEZI</name>
<proteinExistence type="predicted"/>
<accession>A0ACC0D6B2</accession>
<evidence type="ECO:0000313" key="1">
    <source>
        <dbReference type="EMBL" id="KAI6088181.1"/>
    </source>
</evidence>
<protein>
    <submittedName>
        <fullName evidence="1">Uncharacterized protein</fullName>
    </submittedName>
</protein>
<gene>
    <name evidence="1" type="ORF">F4821DRAFT_96614</name>
</gene>
<evidence type="ECO:0000313" key="2">
    <source>
        <dbReference type="Proteomes" id="UP001497680"/>
    </source>
</evidence>
<sequence>MVMSRDSENTAGSLSRQASTASSPEGSEPKAAANRSKANIRVSLACVQCRSKHVKCDATLPACNRCQQEDKPCFYAKSRRGIRDPKKRSLISDKPPAASSGSFFSTSNPNSAAPSVQSAHDLPRGWSINPESQASVSPKNEKEVLLDLFYSYFHPSYPCLPPKRFFMSHVDSDPDSYHFLLSVINFCGSLYSTEIPSDDLREAAYSAGCASLPFTVQSVQGLLLMSIAAFGEMKFDHHAGFSNRAINIAVDLGMNRKAYADGTSDSVLAESYRRTWWCLTFQDSARSLCEAGSNHPITDVNSDVDLPCEEWEYDSGIIPQPMSQSQYETQVSLGQSDFSSMAYLIDICKIQTDLVLPYHEATEDKKPEIFERADARICDWLRRVPKWKMNLVDPDGVVDVVLYHGLVIAHVNRLRLRQPTPRNGINIREYFPLGPPKGPDRKGQLVKGFGWNPHPIDIQAANSFCDLFRRPFPTRNLRAIFAVGALRVALAYLDACVFLGLDSLVFRERLNRLVQILTVHGETWPLSQKIAEDVKVVAKEYLTPRTSQSWKPGISEPDAWAAVPTSLMTAAATAPSIAPTFGFEPYQQVYQVEGWTMNDNNWPALTDIYHA</sequence>
<reference evidence="1 2" key="1">
    <citation type="journal article" date="2022" name="New Phytol.">
        <title>Ecological generalism drives hyperdiversity of secondary metabolite gene clusters in xylarialean endophytes.</title>
        <authorList>
            <person name="Franco M.E.E."/>
            <person name="Wisecaver J.H."/>
            <person name="Arnold A.E."/>
            <person name="Ju Y.M."/>
            <person name="Slot J.C."/>
            <person name="Ahrendt S."/>
            <person name="Moore L.P."/>
            <person name="Eastman K.E."/>
            <person name="Scott K."/>
            <person name="Konkel Z."/>
            <person name="Mondo S.J."/>
            <person name="Kuo A."/>
            <person name="Hayes R.D."/>
            <person name="Haridas S."/>
            <person name="Andreopoulos B."/>
            <person name="Riley R."/>
            <person name="LaButti K."/>
            <person name="Pangilinan J."/>
            <person name="Lipzen A."/>
            <person name="Amirebrahimi M."/>
            <person name="Yan J."/>
            <person name="Adam C."/>
            <person name="Keymanesh K."/>
            <person name="Ng V."/>
            <person name="Louie K."/>
            <person name="Northen T."/>
            <person name="Drula E."/>
            <person name="Henrissat B."/>
            <person name="Hsieh H.M."/>
            <person name="Youens-Clark K."/>
            <person name="Lutzoni F."/>
            <person name="Miadlikowska J."/>
            <person name="Eastwood D.C."/>
            <person name="Hamelin R.C."/>
            <person name="Grigoriev I.V."/>
            <person name="U'Ren J.M."/>
        </authorList>
    </citation>
    <scope>NUCLEOTIDE SEQUENCE [LARGE SCALE GENOMIC DNA]</scope>
    <source>
        <strain evidence="1 2">ER1909</strain>
    </source>
</reference>
<dbReference type="EMBL" id="MU394303">
    <property type="protein sequence ID" value="KAI6088181.1"/>
    <property type="molecule type" value="Genomic_DNA"/>
</dbReference>
<comment type="caution">
    <text evidence="1">The sequence shown here is derived from an EMBL/GenBank/DDBJ whole genome shotgun (WGS) entry which is preliminary data.</text>
</comment>
<organism evidence="1 2">
    <name type="scientific">Hypoxylon rubiginosum</name>
    <dbReference type="NCBI Taxonomy" id="110542"/>
    <lineage>
        <taxon>Eukaryota</taxon>
        <taxon>Fungi</taxon>
        <taxon>Dikarya</taxon>
        <taxon>Ascomycota</taxon>
        <taxon>Pezizomycotina</taxon>
        <taxon>Sordariomycetes</taxon>
        <taxon>Xylariomycetidae</taxon>
        <taxon>Xylariales</taxon>
        <taxon>Hypoxylaceae</taxon>
        <taxon>Hypoxylon</taxon>
    </lineage>
</organism>
<keyword evidence="2" id="KW-1185">Reference proteome</keyword>